<evidence type="ECO:0000256" key="1">
    <source>
        <dbReference type="SAM" id="SignalP"/>
    </source>
</evidence>
<gene>
    <name evidence="2" type="ORF">RND71_040835</name>
</gene>
<dbReference type="AlphaFoldDB" id="A0AAE1QTK2"/>
<keyword evidence="3" id="KW-1185">Reference proteome</keyword>
<proteinExistence type="predicted"/>
<keyword evidence="1" id="KW-0732">Signal</keyword>
<evidence type="ECO:0000313" key="2">
    <source>
        <dbReference type="EMBL" id="KAK4339373.1"/>
    </source>
</evidence>
<reference evidence="2" key="1">
    <citation type="submission" date="2023-12" db="EMBL/GenBank/DDBJ databases">
        <title>Genome assembly of Anisodus tanguticus.</title>
        <authorList>
            <person name="Wang Y.-J."/>
        </authorList>
    </citation>
    <scope>NUCLEOTIDE SEQUENCE</scope>
    <source>
        <strain evidence="2">KB-2021</strain>
        <tissue evidence="2">Leaf</tissue>
    </source>
</reference>
<feature type="chain" id="PRO_5042260470" evidence="1">
    <location>
        <begin position="27"/>
        <end position="95"/>
    </location>
</feature>
<evidence type="ECO:0000313" key="3">
    <source>
        <dbReference type="Proteomes" id="UP001291623"/>
    </source>
</evidence>
<sequence>MARTKVITFAVFLVLVFAVWFHVGDTASSSIANSNKEHANVGNINDLDLSVIDRAGLTQSEQAMLHPSRKLHENCCAFCPCYCDDSNCPACWGRR</sequence>
<feature type="signal peptide" evidence="1">
    <location>
        <begin position="1"/>
        <end position="26"/>
    </location>
</feature>
<accession>A0AAE1QTK2</accession>
<protein>
    <submittedName>
        <fullName evidence="2">Uncharacterized protein</fullName>
    </submittedName>
</protein>
<organism evidence="2 3">
    <name type="scientific">Anisodus tanguticus</name>
    <dbReference type="NCBI Taxonomy" id="243964"/>
    <lineage>
        <taxon>Eukaryota</taxon>
        <taxon>Viridiplantae</taxon>
        <taxon>Streptophyta</taxon>
        <taxon>Embryophyta</taxon>
        <taxon>Tracheophyta</taxon>
        <taxon>Spermatophyta</taxon>
        <taxon>Magnoliopsida</taxon>
        <taxon>eudicotyledons</taxon>
        <taxon>Gunneridae</taxon>
        <taxon>Pentapetalae</taxon>
        <taxon>asterids</taxon>
        <taxon>lamiids</taxon>
        <taxon>Solanales</taxon>
        <taxon>Solanaceae</taxon>
        <taxon>Solanoideae</taxon>
        <taxon>Hyoscyameae</taxon>
        <taxon>Anisodus</taxon>
    </lineage>
</organism>
<name>A0AAE1QTK2_9SOLA</name>
<dbReference type="Proteomes" id="UP001291623">
    <property type="component" value="Unassembled WGS sequence"/>
</dbReference>
<comment type="caution">
    <text evidence="2">The sequence shown here is derived from an EMBL/GenBank/DDBJ whole genome shotgun (WGS) entry which is preliminary data.</text>
</comment>
<dbReference type="EMBL" id="JAVYJV010000023">
    <property type="protein sequence ID" value="KAK4339373.1"/>
    <property type="molecule type" value="Genomic_DNA"/>
</dbReference>